<reference evidence="1 2" key="1">
    <citation type="submission" date="2019-07" db="EMBL/GenBank/DDBJ databases">
        <title>Ln-dependent methylotrophs.</title>
        <authorList>
            <person name="Tani A."/>
        </authorList>
    </citation>
    <scope>NUCLEOTIDE SEQUENCE [LARGE SCALE GENOMIC DNA]</scope>
    <source>
        <strain evidence="1 2">SM12</strain>
    </source>
</reference>
<dbReference type="RefSeq" id="WP_142880766.1">
    <property type="nucleotide sequence ID" value="NZ_VJMG01000007.1"/>
</dbReference>
<comment type="caution">
    <text evidence="1">The sequence shown here is derived from an EMBL/GenBank/DDBJ whole genome shotgun (WGS) entry which is preliminary data.</text>
</comment>
<dbReference type="Proteomes" id="UP000316801">
    <property type="component" value="Unassembled WGS sequence"/>
</dbReference>
<name>A0A549TGX7_9HYPH</name>
<dbReference type="PANTHER" id="PTHR38460">
    <property type="entry name" value="TAUTOMERASE YOLI-RELATED"/>
    <property type="match status" value="1"/>
</dbReference>
<dbReference type="Pfam" id="PF14552">
    <property type="entry name" value="Tautomerase_2"/>
    <property type="match status" value="1"/>
</dbReference>
<evidence type="ECO:0000313" key="2">
    <source>
        <dbReference type="Proteomes" id="UP000316801"/>
    </source>
</evidence>
<protein>
    <submittedName>
        <fullName evidence="1">Tautomerase family protein</fullName>
    </submittedName>
</protein>
<sequence>MPFTRISMLAGKSADYLAAISDSLDRALVDCFEVPEWDRFVAIHQHQPGELIFDRSYRGGPRSDDYVFFHITTGKARSAQTKARFYRRLVDNLAVSPGLRPENVMVAIVNSTFEDWSFASGISAAAPLNEEHAR</sequence>
<dbReference type="EMBL" id="VJMG01000007">
    <property type="protein sequence ID" value="TRL42125.1"/>
    <property type="molecule type" value="Genomic_DNA"/>
</dbReference>
<dbReference type="Gene3D" id="3.30.429.10">
    <property type="entry name" value="Macrophage Migration Inhibitory Factor"/>
    <property type="match status" value="1"/>
</dbReference>
<proteinExistence type="predicted"/>
<organism evidence="1 2">
    <name type="scientific">Rhizobium straminoryzae</name>
    <dbReference type="NCBI Taxonomy" id="1387186"/>
    <lineage>
        <taxon>Bacteria</taxon>
        <taxon>Pseudomonadati</taxon>
        <taxon>Pseudomonadota</taxon>
        <taxon>Alphaproteobacteria</taxon>
        <taxon>Hyphomicrobiales</taxon>
        <taxon>Rhizobiaceae</taxon>
        <taxon>Rhizobium/Agrobacterium group</taxon>
        <taxon>Rhizobium</taxon>
    </lineage>
</organism>
<dbReference type="InterPro" id="IPR014347">
    <property type="entry name" value="Tautomerase/MIF_sf"/>
</dbReference>
<accession>A0A549TGX7</accession>
<dbReference type="InterPro" id="IPR037479">
    <property type="entry name" value="Tauto_MSAD"/>
</dbReference>
<dbReference type="SUPFAM" id="SSF55331">
    <property type="entry name" value="Tautomerase/MIF"/>
    <property type="match status" value="1"/>
</dbReference>
<keyword evidence="2" id="KW-1185">Reference proteome</keyword>
<evidence type="ECO:0000313" key="1">
    <source>
        <dbReference type="EMBL" id="TRL42125.1"/>
    </source>
</evidence>
<dbReference type="PANTHER" id="PTHR38460:SF1">
    <property type="entry name" value="TAUTOMERASE YOLI-RELATED"/>
    <property type="match status" value="1"/>
</dbReference>
<dbReference type="AlphaFoldDB" id="A0A549TGX7"/>
<gene>
    <name evidence="1" type="ORF">FNA46_02505</name>
</gene>